<evidence type="ECO:0000313" key="2">
    <source>
        <dbReference type="Proteomes" id="UP000246464"/>
    </source>
</evidence>
<keyword evidence="2" id="KW-1185">Reference proteome</keyword>
<evidence type="ECO:0000313" key="1">
    <source>
        <dbReference type="EMBL" id="AWP05435.1"/>
    </source>
</evidence>
<name>A0A2U9BMW5_SCOMX</name>
<accession>A0A2U9BMW5</accession>
<organism evidence="1 2">
    <name type="scientific">Scophthalmus maximus</name>
    <name type="common">Turbot</name>
    <name type="synonym">Psetta maxima</name>
    <dbReference type="NCBI Taxonomy" id="52904"/>
    <lineage>
        <taxon>Eukaryota</taxon>
        <taxon>Metazoa</taxon>
        <taxon>Chordata</taxon>
        <taxon>Craniata</taxon>
        <taxon>Vertebrata</taxon>
        <taxon>Euteleostomi</taxon>
        <taxon>Actinopterygii</taxon>
        <taxon>Neopterygii</taxon>
        <taxon>Teleostei</taxon>
        <taxon>Neoteleostei</taxon>
        <taxon>Acanthomorphata</taxon>
        <taxon>Carangaria</taxon>
        <taxon>Pleuronectiformes</taxon>
        <taxon>Pleuronectoidei</taxon>
        <taxon>Scophthalmidae</taxon>
        <taxon>Scophthalmus</taxon>
    </lineage>
</organism>
<dbReference type="Proteomes" id="UP000246464">
    <property type="component" value="Chromosome 8"/>
</dbReference>
<gene>
    <name evidence="1" type="ORF">SMAX5B_011469</name>
</gene>
<sequence length="76" mass="8489">MGGPGGRLQRCLIDVQSQSDCQRPSQTWETRSTISTDFVEKPPRIFRLSFTPLFMWTPLSDQTAKQASEGTPDSAN</sequence>
<reference evidence="1 2" key="1">
    <citation type="submission" date="2017-12" db="EMBL/GenBank/DDBJ databases">
        <title>Integrating genomic resources of turbot (Scophthalmus maximus) in depth evaluation of genetic and physical mapping variation across individuals.</title>
        <authorList>
            <person name="Martinez P."/>
        </authorList>
    </citation>
    <scope>NUCLEOTIDE SEQUENCE [LARGE SCALE GENOMIC DNA]</scope>
</reference>
<dbReference type="AlphaFoldDB" id="A0A2U9BMW5"/>
<protein>
    <submittedName>
        <fullName evidence="1">Uncharacterized protein</fullName>
    </submittedName>
</protein>
<dbReference type="EMBL" id="CP026250">
    <property type="protein sequence ID" value="AWP05435.1"/>
    <property type="molecule type" value="Genomic_DNA"/>
</dbReference>
<proteinExistence type="predicted"/>